<keyword evidence="1" id="KW-0175">Coiled coil</keyword>
<sequence>MTGRVFREGKVKSIIRSCYESLQVYYFDEHKKMQLVDDEEMVDLEDRIGDYQKKMDELKNKIKFHEVR</sequence>
<evidence type="ECO:0000313" key="2">
    <source>
        <dbReference type="EMBL" id="VDK79674.1"/>
    </source>
</evidence>
<dbReference type="Proteomes" id="UP000271098">
    <property type="component" value="Unassembled WGS sequence"/>
</dbReference>
<proteinExistence type="predicted"/>
<organism evidence="4">
    <name type="scientific">Gongylonema pulchrum</name>
    <dbReference type="NCBI Taxonomy" id="637853"/>
    <lineage>
        <taxon>Eukaryota</taxon>
        <taxon>Metazoa</taxon>
        <taxon>Ecdysozoa</taxon>
        <taxon>Nematoda</taxon>
        <taxon>Chromadorea</taxon>
        <taxon>Rhabditida</taxon>
        <taxon>Spirurina</taxon>
        <taxon>Spiruromorpha</taxon>
        <taxon>Spiruroidea</taxon>
        <taxon>Gongylonematidae</taxon>
        <taxon>Gongylonema</taxon>
    </lineage>
</organism>
<dbReference type="WBParaSite" id="GPUH_0000995301-mRNA-1">
    <property type="protein sequence ID" value="GPUH_0000995301-mRNA-1"/>
    <property type="gene ID" value="GPUH_0000995301"/>
</dbReference>
<name>A0A183DMK1_9BILA</name>
<gene>
    <name evidence="2" type="ORF">GPUH_LOCUS9942</name>
</gene>
<protein>
    <submittedName>
        <fullName evidence="4">Fur-regulated basic protein FbpA</fullName>
    </submittedName>
</protein>
<reference evidence="2 3" key="2">
    <citation type="submission" date="2018-11" db="EMBL/GenBank/DDBJ databases">
        <authorList>
            <consortium name="Pathogen Informatics"/>
        </authorList>
    </citation>
    <scope>NUCLEOTIDE SEQUENCE [LARGE SCALE GENOMIC DNA]</scope>
</reference>
<dbReference type="AlphaFoldDB" id="A0A183DMK1"/>
<keyword evidence="3" id="KW-1185">Reference proteome</keyword>
<evidence type="ECO:0000313" key="4">
    <source>
        <dbReference type="WBParaSite" id="GPUH_0000995301-mRNA-1"/>
    </source>
</evidence>
<dbReference type="EMBL" id="UYRT01035027">
    <property type="protein sequence ID" value="VDK79674.1"/>
    <property type="molecule type" value="Genomic_DNA"/>
</dbReference>
<evidence type="ECO:0000313" key="3">
    <source>
        <dbReference type="Proteomes" id="UP000271098"/>
    </source>
</evidence>
<accession>A0A183DMK1</accession>
<reference evidence="4" key="1">
    <citation type="submission" date="2016-06" db="UniProtKB">
        <authorList>
            <consortium name="WormBaseParasite"/>
        </authorList>
    </citation>
    <scope>IDENTIFICATION</scope>
</reference>
<feature type="coiled-coil region" evidence="1">
    <location>
        <begin position="41"/>
        <end position="68"/>
    </location>
</feature>
<evidence type="ECO:0000256" key="1">
    <source>
        <dbReference type="SAM" id="Coils"/>
    </source>
</evidence>